<dbReference type="SMART" id="SM00878">
    <property type="entry name" value="Biotin_carb_C"/>
    <property type="match status" value="1"/>
</dbReference>
<evidence type="ECO:0000256" key="6">
    <source>
        <dbReference type="ARBA" id="ARBA00022840"/>
    </source>
</evidence>
<dbReference type="GO" id="GO:0005524">
    <property type="term" value="F:ATP binding"/>
    <property type="evidence" value="ECO:0007669"/>
    <property type="project" value="UniProtKB-UniRule"/>
</dbReference>
<dbReference type="NCBIfam" id="NF009554">
    <property type="entry name" value="PRK12999.1"/>
    <property type="match status" value="1"/>
</dbReference>
<dbReference type="InterPro" id="IPR000891">
    <property type="entry name" value="PYR_CT"/>
</dbReference>
<dbReference type="SUPFAM" id="SSF56059">
    <property type="entry name" value="Glutathione synthetase ATP-binding domain-like"/>
    <property type="match status" value="1"/>
</dbReference>
<dbReference type="InterPro" id="IPR013785">
    <property type="entry name" value="Aldolase_TIM"/>
</dbReference>
<gene>
    <name evidence="12" type="ORF">H9894_10025</name>
</gene>
<evidence type="ECO:0000256" key="5">
    <source>
        <dbReference type="ARBA" id="ARBA00022741"/>
    </source>
</evidence>
<evidence type="ECO:0000256" key="2">
    <source>
        <dbReference type="ARBA" id="ARBA00013057"/>
    </source>
</evidence>
<dbReference type="InterPro" id="IPR016185">
    <property type="entry name" value="PreATP-grasp_dom_sf"/>
</dbReference>
<dbReference type="InterPro" id="IPR005479">
    <property type="entry name" value="CPAse_ATP-bd"/>
</dbReference>
<evidence type="ECO:0000259" key="11">
    <source>
        <dbReference type="PROSITE" id="PS50991"/>
    </source>
</evidence>
<dbReference type="SUPFAM" id="SSF52440">
    <property type="entry name" value="PreATP-grasp domain"/>
    <property type="match status" value="1"/>
</dbReference>
<dbReference type="Pfam" id="PF00289">
    <property type="entry name" value="Biotin_carb_N"/>
    <property type="match status" value="1"/>
</dbReference>
<dbReference type="PROSITE" id="PS50979">
    <property type="entry name" value="BC"/>
    <property type="match status" value="1"/>
</dbReference>
<dbReference type="SUPFAM" id="SSF51569">
    <property type="entry name" value="Aldolase"/>
    <property type="match status" value="1"/>
</dbReference>
<sequence>MANKTFKEVQEYLKGKKILVANRGIPARRICRSIREHFDAIAAMTATDVDKTAPSAATAQELLLLGPDPRAYLDIETIVQRAVQEGVVGIHPGWGFASEDSRFPALCRKAGIVFIGASEEAMNLLGNKVQARAVARRLGIPVVPGSDGAVDIPTARKLIEEMGLPIMLKAEGGGGGRGIFAVHNEAELEDAFFKASTMAQASFGNPNLFVEKFLTDVHHIEIQVLADHYGNVFAFDERDCTVQRNNQKLMEVTPSPWKVVTRDLRERLKDYSRRLVSAVGYQSLATVEFLITPDGTPYLIEVNTRLQVEHGVTECRYGIDLVEEQIAVAFGAELRYNEKTLRPGYVAMQTRINLENPQNNFEPNAGRITRYVSPGGPGVRLDSNLSAGYEFPPNYDSAGALLIAFSHDWEKTLGIMDRALSEYIIGGVSTTIPFFKQVLKSPEFRSGEVTTNFVANHPELMYYEDLAPEAERLARLVAEISARGYNPYLSLGAYRSRDTPRLGAFEPVLPVIDGPKRRKPSPYPRGDREALLDFIRDSDYVHFTDTTPRDITQSNTGNRMRLAEDRLIGPYMDNAGYFSIENGGGAHFHVAMLANMTYPFSEAQDWNHFAPKTLKQLLIRSTNVLGYKPQPRNLTQVTGEMICDNYQIVRCFDFLNHADNMRPFAEVVMNRRECVFEPAISLSYAKGFDVQHYLGVTEDLLRMMGSVMGTGMEEASRHIILGLKDMAGVCPPSFMTELVQALRKRWPELVLHYHRHMTDGLFVPACGAAAAAGCHIVDAALGSSVRSYGQGDVQSLVAYLEGELGLKTNLDLDAIRDANFVCKQIMPYYDRYCSPYFRGVDYDVVRHGMPGGATSSSQEGAMKQGYIHLLPYMLRFLEQTRRIVRYHDVTPGSQITWNTAFLGVTAAFKRGGEEEVKYLLEVMQEVNRTPEEHLSPEMRHARLGIYQDCNDAFRDLLLGKFGRLPLGFPPDWVYESAFGPDWHKAIEARTDVSPLELLSDVDLEAERSECTRLLKRTPLSEEFIMYLNFPGDALKTIQFQAKYGDPNCLPLNIWFEGLEEGATVSFQDSGGKPHTLQMLHISRPNEAGVSEVRYILDSEFLNTGVQLVEPSTSSGKGVPMADPNNVYQVPSPSNGDLWVMYVAPGDMVRKGEEIFNVSIMKQEKAVLAPCDGIVKRVLKTADFKENKKMVPVREGELLVELAPVPRTCPNPDCHQPLTDTTARFCPHCGIALAAENDGE</sequence>
<dbReference type="AlphaFoldDB" id="A0A9D1TQA1"/>
<comment type="caution">
    <text evidence="12">The sequence shown here is derived from an EMBL/GenBank/DDBJ whole genome shotgun (WGS) entry which is preliminary data.</text>
</comment>
<dbReference type="SUPFAM" id="SSF51230">
    <property type="entry name" value="Single hybrid motif"/>
    <property type="match status" value="1"/>
</dbReference>
<evidence type="ECO:0000259" key="8">
    <source>
        <dbReference type="PROSITE" id="PS50968"/>
    </source>
</evidence>
<dbReference type="PROSITE" id="PS50968">
    <property type="entry name" value="BIOTINYL_LIPOYL"/>
    <property type="match status" value="1"/>
</dbReference>
<keyword evidence="12" id="KW-0670">Pyruvate</keyword>
<dbReference type="PROSITE" id="PS50975">
    <property type="entry name" value="ATP_GRASP"/>
    <property type="match status" value="1"/>
</dbReference>
<dbReference type="InterPro" id="IPR055268">
    <property type="entry name" value="PCB-like"/>
</dbReference>
<dbReference type="Gene3D" id="3.30.470.20">
    <property type="entry name" value="ATP-grasp fold, B domain"/>
    <property type="match status" value="1"/>
</dbReference>
<dbReference type="SUPFAM" id="SSF51246">
    <property type="entry name" value="Rudiment single hybrid motif"/>
    <property type="match status" value="1"/>
</dbReference>
<dbReference type="PANTHER" id="PTHR43778">
    <property type="entry name" value="PYRUVATE CARBOXYLASE"/>
    <property type="match status" value="1"/>
</dbReference>
<name>A0A9D1TQA1_9BACT</name>
<reference evidence="12" key="2">
    <citation type="submission" date="2021-04" db="EMBL/GenBank/DDBJ databases">
        <authorList>
            <person name="Gilroy R."/>
        </authorList>
    </citation>
    <scope>NUCLEOTIDE SEQUENCE</scope>
    <source>
        <strain evidence="12">ChiHecec2B26-446</strain>
    </source>
</reference>
<dbReference type="SUPFAM" id="SSF89000">
    <property type="entry name" value="post-HMGL domain-like"/>
    <property type="match status" value="1"/>
</dbReference>
<evidence type="ECO:0000256" key="4">
    <source>
        <dbReference type="ARBA" id="ARBA00022723"/>
    </source>
</evidence>
<dbReference type="PANTHER" id="PTHR43778:SF2">
    <property type="entry name" value="PYRUVATE CARBOXYLASE, MITOCHONDRIAL"/>
    <property type="match status" value="1"/>
</dbReference>
<evidence type="ECO:0000313" key="12">
    <source>
        <dbReference type="EMBL" id="HIW01503.1"/>
    </source>
</evidence>
<dbReference type="Gene3D" id="3.20.20.70">
    <property type="entry name" value="Aldolase class I"/>
    <property type="match status" value="1"/>
</dbReference>
<evidence type="ECO:0000256" key="1">
    <source>
        <dbReference type="ARBA" id="ARBA00001953"/>
    </source>
</evidence>
<dbReference type="GO" id="GO:0004736">
    <property type="term" value="F:pyruvate carboxylase activity"/>
    <property type="evidence" value="ECO:0007669"/>
    <property type="project" value="UniProtKB-EC"/>
</dbReference>
<dbReference type="InterPro" id="IPR011054">
    <property type="entry name" value="Rudment_hybrid_motif"/>
</dbReference>
<dbReference type="PROSITE" id="PS00867">
    <property type="entry name" value="CPSASE_2"/>
    <property type="match status" value="1"/>
</dbReference>
<dbReference type="GO" id="GO:0046872">
    <property type="term" value="F:metal ion binding"/>
    <property type="evidence" value="ECO:0007669"/>
    <property type="project" value="UniProtKB-KW"/>
</dbReference>
<accession>A0A9D1TQA1</accession>
<keyword evidence="5 7" id="KW-0547">Nucleotide-binding</keyword>
<dbReference type="InterPro" id="IPR000089">
    <property type="entry name" value="Biotin_lipoyl"/>
</dbReference>
<dbReference type="Pfam" id="PF02786">
    <property type="entry name" value="CPSase_L_D2"/>
    <property type="match status" value="1"/>
</dbReference>
<dbReference type="InterPro" id="IPR003379">
    <property type="entry name" value="Carboxylase_cons_dom"/>
</dbReference>
<keyword evidence="3 12" id="KW-0436">Ligase</keyword>
<dbReference type="EMBL" id="DXHV01000083">
    <property type="protein sequence ID" value="HIW01503.1"/>
    <property type="molecule type" value="Genomic_DNA"/>
</dbReference>
<dbReference type="PROSITE" id="PS50991">
    <property type="entry name" value="PYR_CT"/>
    <property type="match status" value="1"/>
</dbReference>
<evidence type="ECO:0000259" key="10">
    <source>
        <dbReference type="PROSITE" id="PS50979"/>
    </source>
</evidence>
<evidence type="ECO:0000313" key="13">
    <source>
        <dbReference type="Proteomes" id="UP000886752"/>
    </source>
</evidence>
<feature type="domain" description="Pyruvate carboxyltransferase" evidence="11">
    <location>
        <begin position="541"/>
        <end position="816"/>
    </location>
</feature>
<evidence type="ECO:0000259" key="9">
    <source>
        <dbReference type="PROSITE" id="PS50975"/>
    </source>
</evidence>
<dbReference type="Gene3D" id="2.40.50.100">
    <property type="match status" value="1"/>
</dbReference>
<dbReference type="Pfam" id="PF00364">
    <property type="entry name" value="Biotin_lipoyl"/>
    <property type="match status" value="1"/>
</dbReference>
<protein>
    <recommendedName>
        <fullName evidence="2">pyruvate carboxylase</fullName>
        <ecNumber evidence="2">6.4.1.1</ecNumber>
    </recommendedName>
</protein>
<dbReference type="Pfam" id="PF02436">
    <property type="entry name" value="PYC_OADA"/>
    <property type="match status" value="1"/>
</dbReference>
<reference evidence="12" key="1">
    <citation type="journal article" date="2021" name="PeerJ">
        <title>Extensive microbial diversity within the chicken gut microbiome revealed by metagenomics and culture.</title>
        <authorList>
            <person name="Gilroy R."/>
            <person name="Ravi A."/>
            <person name="Getino M."/>
            <person name="Pursley I."/>
            <person name="Horton D.L."/>
            <person name="Alikhan N.F."/>
            <person name="Baker D."/>
            <person name="Gharbi K."/>
            <person name="Hall N."/>
            <person name="Watson M."/>
            <person name="Adriaenssens E.M."/>
            <person name="Foster-Nyarko E."/>
            <person name="Jarju S."/>
            <person name="Secka A."/>
            <person name="Antonio M."/>
            <person name="Oren A."/>
            <person name="Chaudhuri R.R."/>
            <person name="La Ragione R."/>
            <person name="Hildebrand F."/>
            <person name="Pallen M.J."/>
        </authorList>
    </citation>
    <scope>NUCLEOTIDE SEQUENCE</scope>
    <source>
        <strain evidence="12">ChiHecec2B26-446</strain>
    </source>
</reference>
<dbReference type="InterPro" id="IPR011761">
    <property type="entry name" value="ATP-grasp"/>
</dbReference>
<dbReference type="InterPro" id="IPR005481">
    <property type="entry name" value="BC-like_N"/>
</dbReference>
<dbReference type="GO" id="GO:0006094">
    <property type="term" value="P:gluconeogenesis"/>
    <property type="evidence" value="ECO:0007669"/>
    <property type="project" value="TreeGrafter"/>
</dbReference>
<feature type="domain" description="Lipoyl-binding" evidence="8">
    <location>
        <begin position="1117"/>
        <end position="1202"/>
    </location>
</feature>
<dbReference type="GO" id="GO:0005737">
    <property type="term" value="C:cytoplasm"/>
    <property type="evidence" value="ECO:0007669"/>
    <property type="project" value="TreeGrafter"/>
</dbReference>
<comment type="cofactor">
    <cofactor evidence="1">
        <name>biotin</name>
        <dbReference type="ChEBI" id="CHEBI:57586"/>
    </cofactor>
</comment>
<dbReference type="EC" id="6.4.1.1" evidence="2"/>
<keyword evidence="4" id="KW-0479">Metal-binding</keyword>
<keyword evidence="6 7" id="KW-0067">ATP-binding</keyword>
<dbReference type="InterPro" id="IPR011053">
    <property type="entry name" value="Single_hybrid_motif"/>
</dbReference>
<evidence type="ECO:0000256" key="3">
    <source>
        <dbReference type="ARBA" id="ARBA00022598"/>
    </source>
</evidence>
<dbReference type="CDD" id="cd06850">
    <property type="entry name" value="biotinyl_domain"/>
    <property type="match status" value="1"/>
</dbReference>
<feature type="domain" description="ATP-grasp" evidence="9">
    <location>
        <begin position="132"/>
        <end position="330"/>
    </location>
</feature>
<evidence type="ECO:0000256" key="7">
    <source>
        <dbReference type="PROSITE-ProRule" id="PRU00409"/>
    </source>
</evidence>
<organism evidence="12 13">
    <name type="scientific">Candidatus Desulfovibrio intestinipullorum</name>
    <dbReference type="NCBI Taxonomy" id="2838536"/>
    <lineage>
        <taxon>Bacteria</taxon>
        <taxon>Pseudomonadati</taxon>
        <taxon>Thermodesulfobacteriota</taxon>
        <taxon>Desulfovibrionia</taxon>
        <taxon>Desulfovibrionales</taxon>
        <taxon>Desulfovibrionaceae</taxon>
        <taxon>Desulfovibrio</taxon>
    </lineage>
</organism>
<feature type="domain" description="Biotin carboxylation" evidence="10">
    <location>
        <begin position="14"/>
        <end position="459"/>
    </location>
</feature>
<dbReference type="InterPro" id="IPR005482">
    <property type="entry name" value="Biotin_COase_C"/>
</dbReference>
<dbReference type="Pfam" id="PF02785">
    <property type="entry name" value="Biotin_carb_C"/>
    <property type="match status" value="1"/>
</dbReference>
<dbReference type="Proteomes" id="UP000886752">
    <property type="component" value="Unassembled WGS sequence"/>
</dbReference>
<dbReference type="InterPro" id="IPR011764">
    <property type="entry name" value="Biotin_carboxylation_dom"/>
</dbReference>
<proteinExistence type="predicted"/>